<accession>A0ABP1PVH4</accession>
<protein>
    <submittedName>
        <fullName evidence="2">Uncharacterized protein</fullName>
    </submittedName>
</protein>
<evidence type="ECO:0000256" key="1">
    <source>
        <dbReference type="SAM" id="MobiDB-lite"/>
    </source>
</evidence>
<sequence length="418" mass="46372">MASGDDTPRKRKGSSNQGTSCHLEDYLKANFCPVDEPEDPVPEDLFPLEPLNPEKLWDFLDVAGFWLQDKDFDFTKLRQEIKEEHRRNPIKPFGDMFCFPMPENAYVDESDEALFPLKSKEDFKKEFFAMLKTDSEEQTSIPNTFGKIPENDKRLLQESPSPPITNKNSDKTTSQSSFERKGSVCKLNADAQLSTKGPRPKETVDCRRRSTVLCDLPSFQEAGIDAMTDATVAPARYAVSAPYIEVLDLHGDGTFNLVVAPFNGELENTSRTSSSTPTVVTTKSPSPEPIANFPEIITPPTDILVQLSPAASNEGLDVTTNEVVTSAAPQHPVSEVPAKPVVRFNPNLIFPHNPFLKRIGSSETEKTSEGNLASKVPIVVREVVLGCPTNPIRKKANQQETFTVKRLPSTSTQSRRTM</sequence>
<feature type="compositionally biased region" description="Low complexity" evidence="1">
    <location>
        <begin position="269"/>
        <end position="285"/>
    </location>
</feature>
<organism evidence="2 3">
    <name type="scientific">Orchesella dallaii</name>
    <dbReference type="NCBI Taxonomy" id="48710"/>
    <lineage>
        <taxon>Eukaryota</taxon>
        <taxon>Metazoa</taxon>
        <taxon>Ecdysozoa</taxon>
        <taxon>Arthropoda</taxon>
        <taxon>Hexapoda</taxon>
        <taxon>Collembola</taxon>
        <taxon>Entomobryomorpha</taxon>
        <taxon>Entomobryoidea</taxon>
        <taxon>Orchesellidae</taxon>
        <taxon>Orchesellinae</taxon>
        <taxon>Orchesella</taxon>
    </lineage>
</organism>
<evidence type="ECO:0000313" key="2">
    <source>
        <dbReference type="EMBL" id="CAL8076997.1"/>
    </source>
</evidence>
<name>A0ABP1PVH4_9HEXA</name>
<reference evidence="2 3" key="1">
    <citation type="submission" date="2024-08" db="EMBL/GenBank/DDBJ databases">
        <authorList>
            <person name="Cucini C."/>
            <person name="Frati F."/>
        </authorList>
    </citation>
    <scope>NUCLEOTIDE SEQUENCE [LARGE SCALE GENOMIC DNA]</scope>
</reference>
<evidence type="ECO:0000313" key="3">
    <source>
        <dbReference type="Proteomes" id="UP001642540"/>
    </source>
</evidence>
<dbReference type="Proteomes" id="UP001642540">
    <property type="component" value="Unassembled WGS sequence"/>
</dbReference>
<feature type="region of interest" description="Disordered" evidence="1">
    <location>
        <begin position="267"/>
        <end position="294"/>
    </location>
</feature>
<feature type="region of interest" description="Disordered" evidence="1">
    <location>
        <begin position="153"/>
        <end position="181"/>
    </location>
</feature>
<keyword evidence="3" id="KW-1185">Reference proteome</keyword>
<feature type="region of interest" description="Disordered" evidence="1">
    <location>
        <begin position="1"/>
        <end position="21"/>
    </location>
</feature>
<gene>
    <name evidence="2" type="ORF">ODALV1_LOCUS3662</name>
</gene>
<feature type="compositionally biased region" description="Polar residues" evidence="1">
    <location>
        <begin position="164"/>
        <end position="177"/>
    </location>
</feature>
<proteinExistence type="predicted"/>
<comment type="caution">
    <text evidence="2">The sequence shown here is derived from an EMBL/GenBank/DDBJ whole genome shotgun (WGS) entry which is preliminary data.</text>
</comment>
<dbReference type="EMBL" id="CAXLJM020000012">
    <property type="protein sequence ID" value="CAL8076997.1"/>
    <property type="molecule type" value="Genomic_DNA"/>
</dbReference>